<reference evidence="3 4" key="1">
    <citation type="submission" date="2020-07" db="EMBL/GenBank/DDBJ databases">
        <authorList>
            <person name="Feng X."/>
        </authorList>
    </citation>
    <scope>NUCLEOTIDE SEQUENCE [LARGE SCALE GENOMIC DNA]</scope>
    <source>
        <strain evidence="3 4">JCM23202</strain>
    </source>
</reference>
<evidence type="ECO:0000256" key="1">
    <source>
        <dbReference type="ARBA" id="ARBA00022801"/>
    </source>
</evidence>
<comment type="caution">
    <text evidence="3">The sequence shown here is derived from an EMBL/GenBank/DDBJ whole genome shotgun (WGS) entry which is preliminary data.</text>
</comment>
<feature type="domain" description="Sialate O-acetylesterase" evidence="2">
    <location>
        <begin position="23"/>
        <end position="291"/>
    </location>
</feature>
<evidence type="ECO:0000313" key="4">
    <source>
        <dbReference type="Proteomes" id="UP000526501"/>
    </source>
</evidence>
<dbReference type="RefSeq" id="WP_185660325.1">
    <property type="nucleotide sequence ID" value="NZ_CAWPOO010000012.1"/>
</dbReference>
<dbReference type="Proteomes" id="UP000526501">
    <property type="component" value="Unassembled WGS sequence"/>
</dbReference>
<organism evidence="3 4">
    <name type="scientific">Pelagicoccus albus</name>
    <dbReference type="NCBI Taxonomy" id="415222"/>
    <lineage>
        <taxon>Bacteria</taxon>
        <taxon>Pseudomonadati</taxon>
        <taxon>Verrucomicrobiota</taxon>
        <taxon>Opitutia</taxon>
        <taxon>Puniceicoccales</taxon>
        <taxon>Pelagicoccaceae</taxon>
        <taxon>Pelagicoccus</taxon>
    </lineage>
</organism>
<keyword evidence="4" id="KW-1185">Reference proteome</keyword>
<proteinExistence type="predicted"/>
<dbReference type="PANTHER" id="PTHR31988:SF19">
    <property type="entry name" value="9-O-ACETYL-N-ACETYLNEURAMINIC ACID DEACETYLASE-RELATED"/>
    <property type="match status" value="1"/>
</dbReference>
<dbReference type="Gene3D" id="3.40.50.1110">
    <property type="entry name" value="SGNH hydrolase"/>
    <property type="match status" value="1"/>
</dbReference>
<dbReference type="InterPro" id="IPR052940">
    <property type="entry name" value="Carb_Esterase_6"/>
</dbReference>
<dbReference type="Pfam" id="PF03629">
    <property type="entry name" value="SASA"/>
    <property type="match status" value="1"/>
</dbReference>
<protein>
    <recommendedName>
        <fullName evidence="2">Sialate O-acetylesterase domain-containing protein</fullName>
    </recommendedName>
</protein>
<dbReference type="InterPro" id="IPR036514">
    <property type="entry name" value="SGNH_hydro_sf"/>
</dbReference>
<dbReference type="InterPro" id="IPR005181">
    <property type="entry name" value="SASA"/>
</dbReference>
<sequence>MRRSLVSTLLALAAVTTSQSKDFQVYLLAGQSNMEGYGYVNELPPEYADFGNGAYIFHGNIGEDGEARDGRGLWAPLEAGHGTGFSSDGQANVLGERFGPELGFAKKLQAEASDTPVAIIKYARGGTTLDYSFGEKSGNWSVSNLGVNQYDHCLQTIRNAFSAADIDGDGETDRLIPAGIVWMQGESDGHRLDASYRYEENLAEIVSLFRAALRVDDLPVVIGRISDSGQSESGRVWEFGNVIRAQQAAYCESDPMAALVTSTDTYGYSDKWHYDSEGFMDLGEQFAAAMLSLQSE</sequence>
<name>A0A7X1E8S9_9BACT</name>
<dbReference type="GO" id="GO:0016788">
    <property type="term" value="F:hydrolase activity, acting on ester bonds"/>
    <property type="evidence" value="ECO:0007669"/>
    <property type="project" value="UniProtKB-ARBA"/>
</dbReference>
<dbReference type="SUPFAM" id="SSF52266">
    <property type="entry name" value="SGNH hydrolase"/>
    <property type="match status" value="1"/>
</dbReference>
<dbReference type="EMBL" id="JACHVC010000012">
    <property type="protein sequence ID" value="MBC2606453.1"/>
    <property type="molecule type" value="Genomic_DNA"/>
</dbReference>
<evidence type="ECO:0000259" key="2">
    <source>
        <dbReference type="Pfam" id="PF03629"/>
    </source>
</evidence>
<dbReference type="AlphaFoldDB" id="A0A7X1E8S9"/>
<gene>
    <name evidence="3" type="ORF">H5P27_10400</name>
</gene>
<dbReference type="PANTHER" id="PTHR31988">
    <property type="entry name" value="ESTERASE, PUTATIVE (DUF303)-RELATED"/>
    <property type="match status" value="1"/>
</dbReference>
<keyword evidence="1" id="KW-0378">Hydrolase</keyword>
<accession>A0A7X1E8S9</accession>
<evidence type="ECO:0000313" key="3">
    <source>
        <dbReference type="EMBL" id="MBC2606453.1"/>
    </source>
</evidence>